<feature type="transmembrane region" description="Helical" evidence="14">
    <location>
        <begin position="282"/>
        <end position="300"/>
    </location>
</feature>
<comment type="caution">
    <text evidence="14">Lacks conserved residue(s) required for the propagation of feature annotation.</text>
</comment>
<feature type="transmembrane region" description="Helical" evidence="14">
    <location>
        <begin position="147"/>
        <end position="175"/>
    </location>
</feature>
<proteinExistence type="inferred from homology"/>
<evidence type="ECO:0000256" key="13">
    <source>
        <dbReference type="ARBA" id="ARBA00048064"/>
    </source>
</evidence>
<keyword evidence="8 14" id="KW-0812">Transmembrane</keyword>
<evidence type="ECO:0000313" key="15">
    <source>
        <dbReference type="EMBL" id="KAJ8301688.1"/>
    </source>
</evidence>
<comment type="function">
    <text evidence="12">Dol-P-Glc:Glc(2)Man(9)GlcNAc(2)-PP-Dol alpha-1,2-glucosyltransferase that operates in the biosynthetic pathway of dolichol-linked oligosaccharides, the glycan precursors employed in protein asparagine (N)-glycosylation. The assembly of dolichol-linked oligosaccharides begins on the cytosolic side of the endoplasmic reticulum membrane and finishes in its lumen. The sequential addition of sugars to dolichol pyrophosphate produces dolichol-linked oligosaccharides containing fourteen sugars, including two GlcNAcs, nine mannoses and three glucoses. Once assembled, the oligosaccharide is transferred from the lipid to nascent proteins by oligosaccharyltransferases. In the lumen of the endoplasmic reticulum, adds the third and last glucose residue from dolichyl phosphate glucose (Dol-P-Glc) onto the lipid-linked oligosaccharide intermediate Glc(2)Man(9)GlcNAc(2)-PP-Dol to produce Glc(3)Man(9)GlcNAc(2)-PP-Dol.</text>
</comment>
<evidence type="ECO:0000256" key="9">
    <source>
        <dbReference type="ARBA" id="ARBA00022824"/>
    </source>
</evidence>
<dbReference type="Pfam" id="PF04922">
    <property type="entry name" value="DIE2_ALG10"/>
    <property type="match status" value="1"/>
</dbReference>
<dbReference type="PANTHER" id="PTHR12989">
    <property type="entry name" value="ALPHA-1,2-GLUCOSYLTRANSFERASE ALG10"/>
    <property type="match status" value="1"/>
</dbReference>
<accession>A0ABQ9E8M4</accession>
<keyword evidence="9" id="KW-0256">Endoplasmic reticulum</keyword>
<feature type="transmembrane region" description="Helical" evidence="14">
    <location>
        <begin position="118"/>
        <end position="141"/>
    </location>
</feature>
<feature type="transmembrane region" description="Helical" evidence="14">
    <location>
        <begin position="85"/>
        <end position="106"/>
    </location>
</feature>
<dbReference type="InterPro" id="IPR016900">
    <property type="entry name" value="Alg10"/>
</dbReference>
<reference evidence="15 16" key="1">
    <citation type="submission" date="2022-12" db="EMBL/GenBank/DDBJ databases">
        <title>Chromosome-level genome of Tegillarca granosa.</title>
        <authorList>
            <person name="Kim J."/>
        </authorList>
    </citation>
    <scope>NUCLEOTIDE SEQUENCE [LARGE SCALE GENOMIC DNA]</scope>
    <source>
        <strain evidence="15">Teg-2019</strain>
        <tissue evidence="15">Adductor muscle</tissue>
    </source>
</reference>
<sequence length="465" mass="55244">MLSLHWPTFAIFAAISTSILINFHNVQTKPYMDEIFHIPQAQKYCNGNFTSWDPMITTLPGLYLITVGLLHPVSVLLSVDLCTTFWLRCVNLFFMCGNFYLIYLIYRKLHKEDKESDLHATLTAVNLSLFPVQYFFTFLYYTDPGSTFFVLLMYLFFLIGNKMIAAVFGVVAVMFRQTNIIWVLFFAGLSKKEVAVEWLKSEKKDIDLDKSSDSQVYRTMFGLALKTLRHKPKVVLKLAKDSLLLQFWFILVLLGFGIFVILNNGIAVGDRSNHEACLNFPQIFYFLCLTFAFSCMYMLSPKMFANFIKFSIVKFWLTAIFGLVSWLLIYKFTYVHKYILSDNRHYTFYVWSKIYNRHEYVKYALIPFYYYMLWSFIQLLKHKDLFFKHFYAICLLACTVPQKMMEFRYFIIPYLIFRLNIRTPDKGLLLLELLLHIMVNTATIYLFMYKPFKWPNSEEYQRFMW</sequence>
<feature type="transmembrane region" description="Helical" evidence="14">
    <location>
        <begin position="360"/>
        <end position="380"/>
    </location>
</feature>
<feature type="transmembrane region" description="Helical" evidence="14">
    <location>
        <begin position="428"/>
        <end position="448"/>
    </location>
</feature>
<comment type="caution">
    <text evidence="15">The sequence shown here is derived from an EMBL/GenBank/DDBJ whole genome shotgun (WGS) entry which is preliminary data.</text>
</comment>
<organism evidence="15 16">
    <name type="scientific">Tegillarca granosa</name>
    <name type="common">Malaysian cockle</name>
    <name type="synonym">Anadara granosa</name>
    <dbReference type="NCBI Taxonomy" id="220873"/>
    <lineage>
        <taxon>Eukaryota</taxon>
        <taxon>Metazoa</taxon>
        <taxon>Spiralia</taxon>
        <taxon>Lophotrochozoa</taxon>
        <taxon>Mollusca</taxon>
        <taxon>Bivalvia</taxon>
        <taxon>Autobranchia</taxon>
        <taxon>Pteriomorphia</taxon>
        <taxon>Arcoida</taxon>
        <taxon>Arcoidea</taxon>
        <taxon>Arcidae</taxon>
        <taxon>Tegillarca</taxon>
    </lineage>
</organism>
<evidence type="ECO:0000256" key="5">
    <source>
        <dbReference type="ARBA" id="ARBA00018512"/>
    </source>
</evidence>
<evidence type="ECO:0000256" key="1">
    <source>
        <dbReference type="ARBA" id="ARBA00004477"/>
    </source>
</evidence>
<comment type="catalytic activity">
    <reaction evidence="13">
        <text>an alpha-D-Glc-(1-&gt;3)-alpha-D-Glc-(1-&gt;3)-alpha-D-Man-(1-&gt;2)-alpha-D-Man-(1-&gt;2)-alpha-D-Man-(1-&gt;3)-[alpha-D-Man-(1-&gt;2)-alpha-D-Man-(1-&gt;3)-[alpha-D-Man-(1-&gt;2)-alpha-D-Man-(1-&gt;6)]-alpha-D-Man-(1-&gt;6)]-beta-D-Man-(1-&gt;4)-beta-D-GlcNAc-(1-&gt;4)-alpha-D-GlcNAc-diphospho-di-trans,poly-cis-dolichol + a di-trans,poly-cis-dolichyl beta-D-glucosyl phosphate = a alpha-D-Glc-(1-&gt;2)-alpha-D-Glc-(1-&gt;3)-alpha-D-Glc-(1-&gt;3)-alpha-D-Man-(1-&gt;2)-alpha-D-Man-(1-&gt;2)-alpha-D-Man-(1-&gt;3)-[alpha-D-Man-(1-&gt;2)-alpha-D-Man-(1-&gt;3)-[alpha-D-Man-(1-&gt;2)-alpha-D-Man-(1-&gt;6)]-alpha-D-Man-(1-&gt;6)]-beta-D-Man-(1-&gt;4)-beta-D-GlcNAc-(1-&gt;4)-alpha-D-GlcNAc-diphospho-di-trans,poly-cis-dolichol + a di-trans,poly-cis-dolichyl phosphate + H(+)</text>
        <dbReference type="Rhea" id="RHEA:29543"/>
        <dbReference type="Rhea" id="RHEA-COMP:19498"/>
        <dbReference type="Rhea" id="RHEA-COMP:19502"/>
        <dbReference type="Rhea" id="RHEA-COMP:19512"/>
        <dbReference type="Rhea" id="RHEA-COMP:19522"/>
        <dbReference type="ChEBI" id="CHEBI:15378"/>
        <dbReference type="ChEBI" id="CHEBI:57525"/>
        <dbReference type="ChEBI" id="CHEBI:57683"/>
        <dbReference type="ChEBI" id="CHEBI:132522"/>
        <dbReference type="ChEBI" id="CHEBI:132523"/>
        <dbReference type="EC" id="2.4.1.256"/>
    </reaction>
    <physiologicalReaction direction="left-to-right" evidence="13">
        <dbReference type="Rhea" id="RHEA:29544"/>
    </physiologicalReaction>
</comment>
<dbReference type="PIRSF" id="PIRSF028810">
    <property type="entry name" value="Alpha1_2_glucosyltferase_Alg10"/>
    <property type="match status" value="1"/>
</dbReference>
<evidence type="ECO:0000256" key="11">
    <source>
        <dbReference type="ARBA" id="ARBA00023136"/>
    </source>
</evidence>
<gene>
    <name evidence="15" type="ORF">KUTeg_020675</name>
</gene>
<evidence type="ECO:0000256" key="8">
    <source>
        <dbReference type="ARBA" id="ARBA00022692"/>
    </source>
</evidence>
<dbReference type="Proteomes" id="UP001217089">
    <property type="component" value="Unassembled WGS sequence"/>
</dbReference>
<keyword evidence="6 14" id="KW-0328">Glycosyltransferase</keyword>
<dbReference type="EC" id="2.4.1.256" evidence="4 14"/>
<feature type="transmembrane region" description="Helical" evidence="14">
    <location>
        <begin position="6"/>
        <end position="23"/>
    </location>
</feature>
<evidence type="ECO:0000256" key="10">
    <source>
        <dbReference type="ARBA" id="ARBA00022989"/>
    </source>
</evidence>
<dbReference type="PANTHER" id="PTHR12989:SF10">
    <property type="entry name" value="DOL-P-GLC:GLC(2)MAN(9)GLCNAC(2)-PP-DOL ALPHA-1,2-GLUCOSYLTRANSFERASE-RELATED"/>
    <property type="match status" value="1"/>
</dbReference>
<protein>
    <recommendedName>
        <fullName evidence="5 14">Dol-P-Glc:Glc(2)Man(9)GlcNAc(2)-PP-Dol alpha-1,2-glucosyltransferase</fullName>
        <ecNumber evidence="4 14">2.4.1.256</ecNumber>
    </recommendedName>
</protein>
<feature type="transmembrane region" description="Helical" evidence="14">
    <location>
        <begin position="243"/>
        <end position="262"/>
    </location>
</feature>
<comment type="pathway">
    <text evidence="2">Protein modification; protein glycosylation.</text>
</comment>
<evidence type="ECO:0000256" key="2">
    <source>
        <dbReference type="ARBA" id="ARBA00004922"/>
    </source>
</evidence>
<keyword evidence="10 14" id="KW-1133">Transmembrane helix</keyword>
<evidence type="ECO:0000256" key="12">
    <source>
        <dbReference type="ARBA" id="ARBA00044727"/>
    </source>
</evidence>
<name>A0ABQ9E8M4_TEGGR</name>
<evidence type="ECO:0000256" key="14">
    <source>
        <dbReference type="PIRNR" id="PIRNR028810"/>
    </source>
</evidence>
<dbReference type="EMBL" id="JARBDR010000918">
    <property type="protein sequence ID" value="KAJ8301688.1"/>
    <property type="molecule type" value="Genomic_DNA"/>
</dbReference>
<evidence type="ECO:0000313" key="16">
    <source>
        <dbReference type="Proteomes" id="UP001217089"/>
    </source>
</evidence>
<evidence type="ECO:0000256" key="4">
    <source>
        <dbReference type="ARBA" id="ARBA00011967"/>
    </source>
</evidence>
<comment type="subcellular location">
    <subcellularLocation>
        <location evidence="1">Endoplasmic reticulum membrane</location>
        <topology evidence="1">Multi-pass membrane protein</topology>
    </subcellularLocation>
</comment>
<evidence type="ECO:0000256" key="3">
    <source>
        <dbReference type="ARBA" id="ARBA00010600"/>
    </source>
</evidence>
<evidence type="ECO:0000256" key="7">
    <source>
        <dbReference type="ARBA" id="ARBA00022679"/>
    </source>
</evidence>
<comment type="similarity">
    <text evidence="3 14">Belongs to the ALG10 glucosyltransferase family.</text>
</comment>
<keyword evidence="16" id="KW-1185">Reference proteome</keyword>
<keyword evidence="11 14" id="KW-0472">Membrane</keyword>
<evidence type="ECO:0000256" key="6">
    <source>
        <dbReference type="ARBA" id="ARBA00022676"/>
    </source>
</evidence>
<keyword evidence="7" id="KW-0808">Transferase</keyword>
<feature type="transmembrane region" description="Helical" evidence="14">
    <location>
        <begin position="312"/>
        <end position="330"/>
    </location>
</feature>